<accession>A0ABQ3KFN6</accession>
<evidence type="ECO:0000256" key="1">
    <source>
        <dbReference type="SAM" id="MobiDB-lite"/>
    </source>
</evidence>
<evidence type="ECO:0000313" key="3">
    <source>
        <dbReference type="Proteomes" id="UP000649955"/>
    </source>
</evidence>
<proteinExistence type="predicted"/>
<comment type="caution">
    <text evidence="2">The sequence shown here is derived from an EMBL/GenBank/DDBJ whole genome shotgun (WGS) entry which is preliminary data.</text>
</comment>
<evidence type="ECO:0008006" key="4">
    <source>
        <dbReference type="Google" id="ProtNLM"/>
    </source>
</evidence>
<protein>
    <recommendedName>
        <fullName evidence="4">Transposase</fullName>
    </recommendedName>
</protein>
<organism evidence="2 3">
    <name type="scientific">Amycolatopsis bullii</name>
    <dbReference type="NCBI Taxonomy" id="941987"/>
    <lineage>
        <taxon>Bacteria</taxon>
        <taxon>Bacillati</taxon>
        <taxon>Actinomycetota</taxon>
        <taxon>Actinomycetes</taxon>
        <taxon>Pseudonocardiales</taxon>
        <taxon>Pseudonocardiaceae</taxon>
        <taxon>Amycolatopsis</taxon>
    </lineage>
</organism>
<dbReference type="Proteomes" id="UP000649955">
    <property type="component" value="Unassembled WGS sequence"/>
</dbReference>
<reference evidence="3" key="1">
    <citation type="journal article" date="2019" name="Int. J. Syst. Evol. Microbiol.">
        <title>The Global Catalogue of Microorganisms (GCM) 10K type strain sequencing project: providing services to taxonomists for standard genome sequencing and annotation.</title>
        <authorList>
            <consortium name="The Broad Institute Genomics Platform"/>
            <consortium name="The Broad Institute Genome Sequencing Center for Infectious Disease"/>
            <person name="Wu L."/>
            <person name="Ma J."/>
        </authorList>
    </citation>
    <scope>NUCLEOTIDE SEQUENCE [LARGE SCALE GENOMIC DNA]</scope>
    <source>
        <strain evidence="3">CGMCC 4.7680</strain>
    </source>
</reference>
<gene>
    <name evidence="2" type="ORF">GCM10017567_33010</name>
</gene>
<keyword evidence="3" id="KW-1185">Reference proteome</keyword>
<evidence type="ECO:0000313" key="2">
    <source>
        <dbReference type="EMBL" id="GHG13019.1"/>
    </source>
</evidence>
<feature type="region of interest" description="Disordered" evidence="1">
    <location>
        <begin position="34"/>
        <end position="58"/>
    </location>
</feature>
<feature type="compositionally biased region" description="Gly residues" evidence="1">
    <location>
        <begin position="49"/>
        <end position="58"/>
    </location>
</feature>
<sequence>MLTYHGRILEGGVRRMRRLRLVLVLIRPIAALGFNDPPSRMPGRRRRPGGGGPCPRDGCGGSLRRNGDGTYSCTRCGFQTSRPNR</sequence>
<name>A0ABQ3KFN6_9PSEU</name>
<dbReference type="EMBL" id="BNAW01000012">
    <property type="protein sequence ID" value="GHG13019.1"/>
    <property type="molecule type" value="Genomic_DNA"/>
</dbReference>